<feature type="region of interest" description="Disordered" evidence="3">
    <location>
        <begin position="83"/>
        <end position="128"/>
    </location>
</feature>
<gene>
    <name evidence="5" type="ORF">UFOPK3564_00824</name>
</gene>
<dbReference type="AlphaFoldDB" id="A0A6J7GJG3"/>
<dbReference type="EMBL" id="CAFBMK010000032">
    <property type="protein sequence ID" value="CAB4905075.1"/>
    <property type="molecule type" value="Genomic_DNA"/>
</dbReference>
<dbReference type="Gene3D" id="3.90.180.10">
    <property type="entry name" value="Medium-chain alcohol dehydrogenases, catalytic domain"/>
    <property type="match status" value="2"/>
</dbReference>
<accession>A0A6J7GJG3</accession>
<dbReference type="Gene3D" id="3.40.50.720">
    <property type="entry name" value="NAD(P)-binding Rossmann-like Domain"/>
    <property type="match status" value="1"/>
</dbReference>
<reference evidence="5" key="1">
    <citation type="submission" date="2020-05" db="EMBL/GenBank/DDBJ databases">
        <authorList>
            <person name="Chiriac C."/>
            <person name="Salcher M."/>
            <person name="Ghai R."/>
            <person name="Kavagutti S V."/>
        </authorList>
    </citation>
    <scope>NUCLEOTIDE SEQUENCE</scope>
</reference>
<dbReference type="SUPFAM" id="SSF50129">
    <property type="entry name" value="GroES-like"/>
    <property type="match status" value="1"/>
</dbReference>
<keyword evidence="1" id="KW-0521">NADP</keyword>
<proteinExistence type="predicted"/>
<evidence type="ECO:0000259" key="4">
    <source>
        <dbReference type="SMART" id="SM00829"/>
    </source>
</evidence>
<evidence type="ECO:0000313" key="5">
    <source>
        <dbReference type="EMBL" id="CAB4905075.1"/>
    </source>
</evidence>
<protein>
    <submittedName>
        <fullName evidence="5">Unannotated protein</fullName>
    </submittedName>
</protein>
<evidence type="ECO:0000256" key="3">
    <source>
        <dbReference type="SAM" id="MobiDB-lite"/>
    </source>
</evidence>
<dbReference type="Pfam" id="PF08240">
    <property type="entry name" value="ADH_N"/>
    <property type="match status" value="1"/>
</dbReference>
<dbReference type="GO" id="GO:0016651">
    <property type="term" value="F:oxidoreductase activity, acting on NAD(P)H"/>
    <property type="evidence" value="ECO:0007669"/>
    <property type="project" value="TreeGrafter"/>
</dbReference>
<dbReference type="GO" id="GO:0070402">
    <property type="term" value="F:NADPH binding"/>
    <property type="evidence" value="ECO:0007669"/>
    <property type="project" value="TreeGrafter"/>
</dbReference>
<dbReference type="InterPro" id="IPR013154">
    <property type="entry name" value="ADH-like_N"/>
</dbReference>
<dbReference type="SMART" id="SM00829">
    <property type="entry name" value="PKS_ER"/>
    <property type="match status" value="1"/>
</dbReference>
<dbReference type="SUPFAM" id="SSF51735">
    <property type="entry name" value="NAD(P)-binding Rossmann-fold domains"/>
    <property type="match status" value="1"/>
</dbReference>
<feature type="region of interest" description="Disordered" evidence="3">
    <location>
        <begin position="1"/>
        <end position="27"/>
    </location>
</feature>
<feature type="compositionally biased region" description="Low complexity" evidence="3">
    <location>
        <begin position="102"/>
        <end position="125"/>
    </location>
</feature>
<dbReference type="InterPro" id="IPR036291">
    <property type="entry name" value="NAD(P)-bd_dom_sf"/>
</dbReference>
<keyword evidence="2" id="KW-0560">Oxidoreductase</keyword>
<evidence type="ECO:0000256" key="1">
    <source>
        <dbReference type="ARBA" id="ARBA00022857"/>
    </source>
</evidence>
<dbReference type="Pfam" id="PF13602">
    <property type="entry name" value="ADH_zinc_N_2"/>
    <property type="match status" value="1"/>
</dbReference>
<feature type="domain" description="Enoyl reductase (ER)" evidence="4">
    <location>
        <begin position="10"/>
        <end position="347"/>
    </location>
</feature>
<sequence>MKAIVVTEPGGPEVLKAEDRPDPEPGPGQVVVRLAAANVNPTDVGARQGLFPPGFGIEGPPYVLGWDLAGTVVSVGEGVSDGPAAGTAGATSPLGQDDEDLATGPADGEPEPAALAADADPGTPAFGPGDEVVGMIPWYASGAQYGAYQELVLLEARWLVRRPESLSAVDAATVPLNALTAEQCLGHLGAPEGAEVLVTGASGAVGSFAVQLAVAQGLRVVAQAGTDDEEWVRDLGAARVLSRDEDLASAGSFTWVLDLVPLGKAVFPAVADGGTIVTTRPIEAEPGRQVVQRPMLIEEDTANLVRLVEGVATGGLRTRVSRTLPLEDAAEAHRTVEEPGRRGKIVLVP</sequence>
<evidence type="ECO:0000256" key="2">
    <source>
        <dbReference type="ARBA" id="ARBA00023002"/>
    </source>
</evidence>
<dbReference type="InterPro" id="IPR011032">
    <property type="entry name" value="GroES-like_sf"/>
</dbReference>
<organism evidence="5">
    <name type="scientific">freshwater metagenome</name>
    <dbReference type="NCBI Taxonomy" id="449393"/>
    <lineage>
        <taxon>unclassified sequences</taxon>
        <taxon>metagenomes</taxon>
        <taxon>ecological metagenomes</taxon>
    </lineage>
</organism>
<name>A0A6J7GJG3_9ZZZZ</name>
<dbReference type="CDD" id="cd05289">
    <property type="entry name" value="MDR_like_2"/>
    <property type="match status" value="1"/>
</dbReference>
<dbReference type="InterPro" id="IPR020843">
    <property type="entry name" value="ER"/>
</dbReference>
<dbReference type="PANTHER" id="PTHR48106">
    <property type="entry name" value="QUINONE OXIDOREDUCTASE PIG3-RELATED"/>
    <property type="match status" value="1"/>
</dbReference>